<evidence type="ECO:0000256" key="5">
    <source>
        <dbReference type="ARBA" id="ARBA00022801"/>
    </source>
</evidence>
<keyword evidence="9" id="KW-1185">Reference proteome</keyword>
<evidence type="ECO:0000256" key="6">
    <source>
        <dbReference type="RuleBase" id="RU362042"/>
    </source>
</evidence>
<evidence type="ECO:0000259" key="7">
    <source>
        <dbReference type="Pfam" id="PF10502"/>
    </source>
</evidence>
<evidence type="ECO:0000256" key="1">
    <source>
        <dbReference type="ARBA" id="ARBA00000677"/>
    </source>
</evidence>
<dbReference type="PANTHER" id="PTHR43390:SF1">
    <property type="entry name" value="CHLOROPLAST PROCESSING PEPTIDASE"/>
    <property type="match status" value="1"/>
</dbReference>
<name>A0ABW5C204_9BACI</name>
<dbReference type="InterPro" id="IPR019533">
    <property type="entry name" value="Peptidase_S26"/>
</dbReference>
<evidence type="ECO:0000313" key="9">
    <source>
        <dbReference type="Proteomes" id="UP001597318"/>
    </source>
</evidence>
<dbReference type="NCBIfam" id="TIGR02227">
    <property type="entry name" value="sigpep_I_bact"/>
    <property type="match status" value="1"/>
</dbReference>
<dbReference type="PANTHER" id="PTHR43390">
    <property type="entry name" value="SIGNAL PEPTIDASE I"/>
    <property type="match status" value="1"/>
</dbReference>
<evidence type="ECO:0000256" key="3">
    <source>
        <dbReference type="ARBA" id="ARBA00009370"/>
    </source>
</evidence>
<evidence type="ECO:0000313" key="8">
    <source>
        <dbReference type="EMBL" id="MFD2214913.1"/>
    </source>
</evidence>
<accession>A0ABW5C204</accession>
<dbReference type="Pfam" id="PF10502">
    <property type="entry name" value="Peptidase_S26"/>
    <property type="match status" value="1"/>
</dbReference>
<dbReference type="CDD" id="cd06530">
    <property type="entry name" value="S26_SPase_I"/>
    <property type="match status" value="1"/>
</dbReference>
<protein>
    <recommendedName>
        <fullName evidence="4 6">Signal peptidase I</fullName>
        <ecNumber evidence="4 6">3.4.21.89</ecNumber>
    </recommendedName>
</protein>
<dbReference type="SUPFAM" id="SSF51306">
    <property type="entry name" value="LexA/Signal peptidase"/>
    <property type="match status" value="1"/>
</dbReference>
<dbReference type="InterPro" id="IPR019758">
    <property type="entry name" value="Pept_S26A_signal_pept_1_CS"/>
</dbReference>
<dbReference type="EC" id="3.4.21.89" evidence="4 6"/>
<evidence type="ECO:0000256" key="4">
    <source>
        <dbReference type="ARBA" id="ARBA00013208"/>
    </source>
</evidence>
<comment type="caution">
    <text evidence="8">The sequence shown here is derived from an EMBL/GenBank/DDBJ whole genome shotgun (WGS) entry which is preliminary data.</text>
</comment>
<proteinExistence type="inferred from homology"/>
<dbReference type="PROSITE" id="PS00761">
    <property type="entry name" value="SPASE_I_3"/>
    <property type="match status" value="1"/>
</dbReference>
<dbReference type="PRINTS" id="PR00727">
    <property type="entry name" value="LEADERPTASE"/>
</dbReference>
<dbReference type="Proteomes" id="UP001597318">
    <property type="component" value="Unassembled WGS sequence"/>
</dbReference>
<sequence length="182" mass="20807">MKASTKKEVLSWLKTFALAIIIVFVCRQFIFTPTSVFGESMSPTFHDADRVILSKTSEIQRFDVVVFDAPDLEGEHYIKRVIGLPGDTIKMEDDVLSINGEEFPEEYLRENKENNTLEELTFDFTLEEITGETKVPKDMLFVMGDNRLDSKDSRIFGFVPYDSVIGEVKFRFYPVNAVGVPE</sequence>
<reference evidence="9" key="1">
    <citation type="journal article" date="2019" name="Int. J. Syst. Evol. Microbiol.">
        <title>The Global Catalogue of Microorganisms (GCM) 10K type strain sequencing project: providing services to taxonomists for standard genome sequencing and annotation.</title>
        <authorList>
            <consortium name="The Broad Institute Genomics Platform"/>
            <consortium name="The Broad Institute Genome Sequencing Center for Infectious Disease"/>
            <person name="Wu L."/>
            <person name="Ma J."/>
        </authorList>
    </citation>
    <scope>NUCLEOTIDE SEQUENCE [LARGE SCALE GENOMIC DNA]</scope>
    <source>
        <strain evidence="9">CGMCC 1.15474</strain>
    </source>
</reference>
<dbReference type="InterPro" id="IPR000223">
    <property type="entry name" value="Pept_S26A_signal_pept_1"/>
</dbReference>
<evidence type="ECO:0000256" key="2">
    <source>
        <dbReference type="ARBA" id="ARBA00004401"/>
    </source>
</evidence>
<comment type="subcellular location">
    <subcellularLocation>
        <location evidence="2">Cell membrane</location>
        <topology evidence="2">Single-pass type II membrane protein</topology>
    </subcellularLocation>
    <subcellularLocation>
        <location evidence="6">Membrane</location>
        <topology evidence="6">Single-pass type II membrane protein</topology>
    </subcellularLocation>
</comment>
<dbReference type="EMBL" id="JBHUIK010000003">
    <property type="protein sequence ID" value="MFD2214913.1"/>
    <property type="molecule type" value="Genomic_DNA"/>
</dbReference>
<keyword evidence="6" id="KW-0645">Protease</keyword>
<keyword evidence="5 6" id="KW-0378">Hydrolase</keyword>
<dbReference type="Gene3D" id="2.10.109.10">
    <property type="entry name" value="Umud Fragment, subunit A"/>
    <property type="match status" value="1"/>
</dbReference>
<dbReference type="InterPro" id="IPR019757">
    <property type="entry name" value="Pept_S26A_signal_pept_1_Lys-AS"/>
</dbReference>
<gene>
    <name evidence="8" type="primary">lepB</name>
    <name evidence="8" type="ORF">ACFSKK_14580</name>
</gene>
<dbReference type="PROSITE" id="PS00760">
    <property type="entry name" value="SPASE_I_2"/>
    <property type="match status" value="1"/>
</dbReference>
<organism evidence="8 9">
    <name type="scientific">Metabacillus endolithicus</name>
    <dbReference type="NCBI Taxonomy" id="1535204"/>
    <lineage>
        <taxon>Bacteria</taxon>
        <taxon>Bacillati</taxon>
        <taxon>Bacillota</taxon>
        <taxon>Bacilli</taxon>
        <taxon>Bacillales</taxon>
        <taxon>Bacillaceae</taxon>
        <taxon>Metabacillus</taxon>
    </lineage>
</organism>
<comment type="similarity">
    <text evidence="3 6">Belongs to the peptidase S26 family.</text>
</comment>
<dbReference type="RefSeq" id="WP_247346434.1">
    <property type="nucleotide sequence ID" value="NZ_CP095550.1"/>
</dbReference>
<feature type="domain" description="Peptidase S26" evidence="7">
    <location>
        <begin position="10"/>
        <end position="173"/>
    </location>
</feature>
<dbReference type="InterPro" id="IPR036286">
    <property type="entry name" value="LexA/Signal_pep-like_sf"/>
</dbReference>
<comment type="catalytic activity">
    <reaction evidence="1 6">
        <text>Cleavage of hydrophobic, N-terminal signal or leader sequences from secreted and periplasmic proteins.</text>
        <dbReference type="EC" id="3.4.21.89"/>
    </reaction>
</comment>
<dbReference type="GO" id="GO:0009003">
    <property type="term" value="F:signal peptidase activity"/>
    <property type="evidence" value="ECO:0007669"/>
    <property type="project" value="UniProtKB-EC"/>
</dbReference>